<feature type="transmembrane region" description="Helical" evidence="1">
    <location>
        <begin position="30"/>
        <end position="48"/>
    </location>
</feature>
<feature type="transmembrane region" description="Helical" evidence="1">
    <location>
        <begin position="124"/>
        <end position="147"/>
    </location>
</feature>
<protein>
    <submittedName>
        <fullName evidence="2">Uncharacterized protein</fullName>
    </submittedName>
</protein>
<organism evidence="2">
    <name type="scientific">Neobodo designis</name>
    <name type="common">Flagellated protozoan</name>
    <name type="synonym">Bodo designis</name>
    <dbReference type="NCBI Taxonomy" id="312471"/>
    <lineage>
        <taxon>Eukaryota</taxon>
        <taxon>Discoba</taxon>
        <taxon>Euglenozoa</taxon>
        <taxon>Kinetoplastea</taxon>
        <taxon>Metakinetoplastina</taxon>
        <taxon>Neobodonida</taxon>
        <taxon>Neobodo</taxon>
    </lineage>
</organism>
<keyword evidence="1" id="KW-0812">Transmembrane</keyword>
<name>A0A7S1QPB4_NEODS</name>
<evidence type="ECO:0000313" key="2">
    <source>
        <dbReference type="EMBL" id="CAD9144338.1"/>
    </source>
</evidence>
<dbReference type="AlphaFoldDB" id="A0A7S1QPB4"/>
<reference evidence="2" key="1">
    <citation type="submission" date="2021-01" db="EMBL/GenBank/DDBJ databases">
        <authorList>
            <person name="Corre E."/>
            <person name="Pelletier E."/>
            <person name="Niang G."/>
            <person name="Scheremetjew M."/>
            <person name="Finn R."/>
            <person name="Kale V."/>
            <person name="Holt S."/>
            <person name="Cochrane G."/>
            <person name="Meng A."/>
            <person name="Brown T."/>
            <person name="Cohen L."/>
        </authorList>
    </citation>
    <scope>NUCLEOTIDE SEQUENCE</scope>
    <source>
        <strain evidence="2">CCAP 1951/1</strain>
    </source>
</reference>
<keyword evidence="1" id="KW-1133">Transmembrane helix</keyword>
<evidence type="ECO:0000256" key="1">
    <source>
        <dbReference type="SAM" id="Phobius"/>
    </source>
</evidence>
<gene>
    <name evidence="2" type="ORF">NDES1114_LOCUS29394</name>
</gene>
<sequence>MGFVNGLNCVLLLVGPWLIANKRFPAPGKAVAVGFFACLLALCLRAGLPLPDAARPWLPLETLALAVLIAAPRAIKRVPVIGNLSAEERRDGAATGIAVGRFVFEFAGPMWAALGMPGFNWDSMAAAVMLAVLLATTHASVAVLSAVRARGDGALAVAAIAAHVVSEAVVTAIVATLQQLA</sequence>
<keyword evidence="1" id="KW-0472">Membrane</keyword>
<feature type="transmembrane region" description="Helical" evidence="1">
    <location>
        <begin position="154"/>
        <end position="177"/>
    </location>
</feature>
<proteinExistence type="predicted"/>
<accession>A0A7S1QPB4</accession>
<feature type="transmembrane region" description="Helical" evidence="1">
    <location>
        <begin position="92"/>
        <end position="112"/>
    </location>
</feature>
<dbReference type="EMBL" id="HBGF01043956">
    <property type="protein sequence ID" value="CAD9144338.1"/>
    <property type="molecule type" value="Transcribed_RNA"/>
</dbReference>